<proteinExistence type="predicted"/>
<evidence type="ECO:0000313" key="2">
    <source>
        <dbReference type="EMBL" id="MFC4246001.1"/>
    </source>
</evidence>
<feature type="domain" description="Winged helix-turn helix" evidence="1">
    <location>
        <begin position="32"/>
        <end position="80"/>
    </location>
</feature>
<sequence length="158" mass="18036">MMKTLRITVIWVRADRPRVTERVRIDASASTPALVQQSREHTYVVDYSVPSCRRLRKEAGLRYQNPRHTAAKATVDERAECRDNRKKAAGNGHYSSVSRANEEIRTIEPCADAIPARHVDDRRILWTTCLDVVTEPSARFEEHVTPKCANTCRSHIIV</sequence>
<dbReference type="Proteomes" id="UP001595821">
    <property type="component" value="Unassembled WGS sequence"/>
</dbReference>
<gene>
    <name evidence="2" type="ORF">ACFOZ7_03170</name>
</gene>
<dbReference type="AlphaFoldDB" id="A0ABD5NW27"/>
<name>A0ABD5NW27_9EURY</name>
<dbReference type="RefSeq" id="WP_377070510.1">
    <property type="nucleotide sequence ID" value="NZ_CP095398.1"/>
</dbReference>
<reference evidence="2 3" key="1">
    <citation type="journal article" date="2014" name="Int. J. Syst. Evol. Microbiol.">
        <title>Complete genome sequence of Corynebacterium casei LMG S-19264T (=DSM 44701T), isolated from a smear-ripened cheese.</title>
        <authorList>
            <consortium name="US DOE Joint Genome Institute (JGI-PGF)"/>
            <person name="Walter F."/>
            <person name="Albersmeier A."/>
            <person name="Kalinowski J."/>
            <person name="Ruckert C."/>
        </authorList>
    </citation>
    <scope>NUCLEOTIDE SEQUENCE [LARGE SCALE GENOMIC DNA]</scope>
    <source>
        <strain evidence="2 3">IBRC-M 10912</strain>
    </source>
</reference>
<comment type="caution">
    <text evidence="2">The sequence shown here is derived from an EMBL/GenBank/DDBJ whole genome shotgun (WGS) entry which is preliminary data.</text>
</comment>
<evidence type="ECO:0000313" key="3">
    <source>
        <dbReference type="Proteomes" id="UP001595821"/>
    </source>
</evidence>
<dbReference type="InterPro" id="IPR025959">
    <property type="entry name" value="Winged_HTH_dom"/>
</dbReference>
<dbReference type="Pfam" id="PF13592">
    <property type="entry name" value="HTH_33"/>
    <property type="match status" value="1"/>
</dbReference>
<protein>
    <submittedName>
        <fullName evidence="2">Winged helix-turn-helix domain-containing protein</fullName>
    </submittedName>
</protein>
<dbReference type="GeneID" id="300987262"/>
<accession>A0ABD5NW27</accession>
<organism evidence="2 3">
    <name type="scientific">Natribaculum luteum</name>
    <dbReference type="NCBI Taxonomy" id="1586232"/>
    <lineage>
        <taxon>Archaea</taxon>
        <taxon>Methanobacteriati</taxon>
        <taxon>Methanobacteriota</taxon>
        <taxon>Stenosarchaea group</taxon>
        <taxon>Halobacteria</taxon>
        <taxon>Halobacteriales</taxon>
        <taxon>Natrialbaceae</taxon>
        <taxon>Natribaculum</taxon>
    </lineage>
</organism>
<dbReference type="EMBL" id="JBHSDJ010000009">
    <property type="protein sequence ID" value="MFC4246001.1"/>
    <property type="molecule type" value="Genomic_DNA"/>
</dbReference>
<evidence type="ECO:0000259" key="1">
    <source>
        <dbReference type="Pfam" id="PF13592"/>
    </source>
</evidence>